<keyword evidence="2" id="KW-1185">Reference proteome</keyword>
<dbReference type="PANTHER" id="PTHR40590">
    <property type="entry name" value="CYTOPLASMIC PROTEIN-RELATED"/>
    <property type="match status" value="1"/>
</dbReference>
<organism evidence="1 2">
    <name type="scientific">Chitinophaga oryziterrae</name>
    <dbReference type="NCBI Taxonomy" id="1031224"/>
    <lineage>
        <taxon>Bacteria</taxon>
        <taxon>Pseudomonadati</taxon>
        <taxon>Bacteroidota</taxon>
        <taxon>Chitinophagia</taxon>
        <taxon>Chitinophagales</taxon>
        <taxon>Chitinophagaceae</taxon>
        <taxon>Chitinophaga</taxon>
    </lineage>
</organism>
<name>A0A6N8J536_9BACT</name>
<sequence length="298" mass="32954">MKIYICLKTIVICIVLIITGFTSSFAQQKKGLLWEISGKGMSHPAYLYGTIHMYDTSAYRLPAAPFAILDKVKKVFFELDFGHIDAAEMMNAMYITDSTQFIDKLLDAPSLAKLKPLMAASPILQMLGDKAYAIKPILLWSIIAGGDGKTPSIDMELYKAAIAKKDAVGGLETVKEEMDALNTISIPAQVQMLKDAILKDISPKESLARLTAVYTKQDIENLMEDLSEGAMVDANFNEYLLVKRNIVMADRITPLLGKEPVLFCMGAMHLGDKTGVIALLEKKGYTLKNIPFNFEKND</sequence>
<dbReference type="EMBL" id="WRXO01000001">
    <property type="protein sequence ID" value="MVT39791.1"/>
    <property type="molecule type" value="Genomic_DNA"/>
</dbReference>
<reference evidence="1 2" key="1">
    <citation type="submission" date="2019-12" db="EMBL/GenBank/DDBJ databases">
        <title>The draft genomic sequence of strain Chitinophaga oryziterrae JCM 16595.</title>
        <authorList>
            <person name="Zhang X."/>
        </authorList>
    </citation>
    <scope>NUCLEOTIDE SEQUENCE [LARGE SCALE GENOMIC DNA]</scope>
    <source>
        <strain evidence="1 2">JCM 16595</strain>
    </source>
</reference>
<dbReference type="RefSeq" id="WP_157298438.1">
    <property type="nucleotide sequence ID" value="NZ_BAAAZB010000005.1"/>
</dbReference>
<dbReference type="Proteomes" id="UP000468388">
    <property type="component" value="Unassembled WGS sequence"/>
</dbReference>
<comment type="caution">
    <text evidence="1">The sequence shown here is derived from an EMBL/GenBank/DDBJ whole genome shotgun (WGS) entry which is preliminary data.</text>
</comment>
<accession>A0A6N8J536</accession>
<dbReference type="Pfam" id="PF01963">
    <property type="entry name" value="TraB_PrgY_gumN"/>
    <property type="match status" value="1"/>
</dbReference>
<dbReference type="AlphaFoldDB" id="A0A6N8J536"/>
<proteinExistence type="predicted"/>
<dbReference type="PANTHER" id="PTHR40590:SF1">
    <property type="entry name" value="CYTOPLASMIC PROTEIN"/>
    <property type="match status" value="1"/>
</dbReference>
<dbReference type="OrthoDB" id="9798714at2"/>
<gene>
    <name evidence="1" type="ORF">GO495_04285</name>
</gene>
<dbReference type="CDD" id="cd14789">
    <property type="entry name" value="Tiki"/>
    <property type="match status" value="1"/>
</dbReference>
<evidence type="ECO:0000313" key="2">
    <source>
        <dbReference type="Proteomes" id="UP000468388"/>
    </source>
</evidence>
<evidence type="ECO:0000313" key="1">
    <source>
        <dbReference type="EMBL" id="MVT39791.1"/>
    </source>
</evidence>
<evidence type="ECO:0008006" key="3">
    <source>
        <dbReference type="Google" id="ProtNLM"/>
    </source>
</evidence>
<dbReference type="InterPro" id="IPR002816">
    <property type="entry name" value="TraB/PrgY/GumN_fam"/>
</dbReference>
<protein>
    <recommendedName>
        <fullName evidence="3">TraB/GumN family protein</fullName>
    </recommendedName>
</protein>
<dbReference type="InterPro" id="IPR047111">
    <property type="entry name" value="YbaP-like"/>
</dbReference>